<feature type="region of interest" description="Disordered" evidence="4">
    <location>
        <begin position="1"/>
        <end position="31"/>
    </location>
</feature>
<dbReference type="Gene3D" id="1.10.287.2720">
    <property type="match status" value="1"/>
</dbReference>
<dbReference type="GO" id="GO:0008142">
    <property type="term" value="F:oxysterol binding"/>
    <property type="evidence" value="ECO:0007669"/>
    <property type="project" value="TreeGrafter"/>
</dbReference>
<evidence type="ECO:0000313" key="6">
    <source>
        <dbReference type="Proteomes" id="UP001143981"/>
    </source>
</evidence>
<feature type="compositionally biased region" description="Polar residues" evidence="4">
    <location>
        <begin position="439"/>
        <end position="457"/>
    </location>
</feature>
<evidence type="ECO:0000313" key="5">
    <source>
        <dbReference type="EMBL" id="KAJ1734498.1"/>
    </source>
</evidence>
<dbReference type="GO" id="GO:0016020">
    <property type="term" value="C:membrane"/>
    <property type="evidence" value="ECO:0007669"/>
    <property type="project" value="TreeGrafter"/>
</dbReference>
<protein>
    <submittedName>
        <fullName evidence="5">Oxysterol-binding protein 4</fullName>
    </submittedName>
</protein>
<dbReference type="PANTHER" id="PTHR10972:SF184">
    <property type="entry name" value="OXYSTEROL-BINDING PROTEIN HOMOLOG 4-RELATED"/>
    <property type="match status" value="1"/>
</dbReference>
<dbReference type="SUPFAM" id="SSF144000">
    <property type="entry name" value="Oxysterol-binding protein-like"/>
    <property type="match status" value="1"/>
</dbReference>
<comment type="caution">
    <text evidence="5">The sequence shown here is derived from an EMBL/GenBank/DDBJ whole genome shotgun (WGS) entry which is preliminary data.</text>
</comment>
<dbReference type="InterPro" id="IPR037239">
    <property type="entry name" value="OSBP_sf"/>
</dbReference>
<keyword evidence="6" id="KW-1185">Reference proteome</keyword>
<dbReference type="PROSITE" id="PS01013">
    <property type="entry name" value="OSBP"/>
    <property type="match status" value="1"/>
</dbReference>
<evidence type="ECO:0000256" key="2">
    <source>
        <dbReference type="RuleBase" id="RU003844"/>
    </source>
</evidence>
<dbReference type="AlphaFoldDB" id="A0A9W7YHQ3"/>
<evidence type="ECO:0000256" key="4">
    <source>
        <dbReference type="SAM" id="MobiDB-lite"/>
    </source>
</evidence>
<proteinExistence type="inferred from homology"/>
<dbReference type="Pfam" id="PF01237">
    <property type="entry name" value="Oxysterol_BP"/>
    <property type="match status" value="2"/>
</dbReference>
<evidence type="ECO:0000256" key="3">
    <source>
        <dbReference type="SAM" id="Coils"/>
    </source>
</evidence>
<dbReference type="Proteomes" id="UP001143981">
    <property type="component" value="Unassembled WGS sequence"/>
</dbReference>
<keyword evidence="3" id="KW-0175">Coiled coil</keyword>
<dbReference type="Gene3D" id="3.30.70.3490">
    <property type="match status" value="1"/>
</dbReference>
<gene>
    <name evidence="5" type="primary">kes1</name>
    <name evidence="5" type="ORF">LPJ61_001034</name>
</gene>
<dbReference type="GO" id="GO:0005829">
    <property type="term" value="C:cytosol"/>
    <property type="evidence" value="ECO:0007669"/>
    <property type="project" value="TreeGrafter"/>
</dbReference>
<evidence type="ECO:0000256" key="1">
    <source>
        <dbReference type="ARBA" id="ARBA00008842"/>
    </source>
</evidence>
<organism evidence="5 6">
    <name type="scientific">Coemansia biformis</name>
    <dbReference type="NCBI Taxonomy" id="1286918"/>
    <lineage>
        <taxon>Eukaryota</taxon>
        <taxon>Fungi</taxon>
        <taxon>Fungi incertae sedis</taxon>
        <taxon>Zoopagomycota</taxon>
        <taxon>Kickxellomycotina</taxon>
        <taxon>Kickxellomycetes</taxon>
        <taxon>Kickxellales</taxon>
        <taxon>Kickxellaceae</taxon>
        <taxon>Coemansia</taxon>
    </lineage>
</organism>
<dbReference type="Gene3D" id="2.40.160.120">
    <property type="match status" value="1"/>
</dbReference>
<feature type="region of interest" description="Disordered" evidence="4">
    <location>
        <begin position="422"/>
        <end position="457"/>
    </location>
</feature>
<dbReference type="InterPro" id="IPR000648">
    <property type="entry name" value="Oxysterol-bd"/>
</dbReference>
<dbReference type="InterPro" id="IPR018494">
    <property type="entry name" value="Oxysterol-bd_CS"/>
</dbReference>
<name>A0A9W7YHQ3_9FUNG</name>
<dbReference type="OrthoDB" id="14833at2759"/>
<reference evidence="5" key="1">
    <citation type="submission" date="2022-07" db="EMBL/GenBank/DDBJ databases">
        <title>Phylogenomic reconstructions and comparative analyses of Kickxellomycotina fungi.</title>
        <authorList>
            <person name="Reynolds N.K."/>
            <person name="Stajich J.E."/>
            <person name="Barry K."/>
            <person name="Grigoriev I.V."/>
            <person name="Crous P."/>
            <person name="Smith M.E."/>
        </authorList>
    </citation>
    <scope>NUCLEOTIDE SEQUENCE</scope>
    <source>
        <strain evidence="5">BCRC 34381</strain>
    </source>
</reference>
<sequence>MMSDAKSAGSTTSSSSANNNNNNGASPNEPADNIVPASYAADFSSFVKGILSFTGDLSSITCPSFLLNGISLLEYGYPALFDGGSAHWNDYPKVLADITQADSSEERMRRVARWFVSTLYGSYNKRVAESNTGEKKPFNPILGEQFLATWEDAECGETKFICEQVSHHPPVSALYFENAKAGIYGSGHFSQKSKFKGMTMKVVQEGRVTLRMRNSDEIYCLTLPNLNICSIITGRPFLEMSSTTFIRSSKGYTAEFHWHTKPWLYGEYHKFDGKIFRDAAPKLVPDGPGQEQLFTLKGKWVAESTAVNLRTGEELPLFDVHAQPAADITIRPVGEQSELESRRVWHKVAEALRNGSYDVASREKTSIEEEQRALRRRRAEASIEWRPSLFSWTDDADDDEAVRSCYAYLYPAKDSIGTGSWTFNASPHLTPKPKPVSEASGTQTPSDAFSTAPSSMA</sequence>
<comment type="similarity">
    <text evidence="1 2">Belongs to the OSBP family.</text>
</comment>
<dbReference type="PANTHER" id="PTHR10972">
    <property type="entry name" value="OXYSTEROL-BINDING PROTEIN-RELATED"/>
    <property type="match status" value="1"/>
</dbReference>
<dbReference type="EMBL" id="JANBOI010000071">
    <property type="protein sequence ID" value="KAJ1734498.1"/>
    <property type="molecule type" value="Genomic_DNA"/>
</dbReference>
<feature type="coiled-coil region" evidence="3">
    <location>
        <begin position="357"/>
        <end position="384"/>
    </location>
</feature>
<accession>A0A9W7YHQ3</accession>
<feature type="compositionally biased region" description="Low complexity" evidence="4">
    <location>
        <begin position="7"/>
        <end position="26"/>
    </location>
</feature>